<comment type="similarity">
    <text evidence="7">Belongs to the binding-protein-dependent transport system permease family.</text>
</comment>
<organism evidence="9 10">
    <name type="scientific">Kineosporia babensis</name>
    <dbReference type="NCBI Taxonomy" id="499548"/>
    <lineage>
        <taxon>Bacteria</taxon>
        <taxon>Bacillati</taxon>
        <taxon>Actinomycetota</taxon>
        <taxon>Actinomycetes</taxon>
        <taxon>Kineosporiales</taxon>
        <taxon>Kineosporiaceae</taxon>
        <taxon>Kineosporia</taxon>
    </lineage>
</organism>
<keyword evidence="5 7" id="KW-1133">Transmembrane helix</keyword>
<keyword evidence="10" id="KW-1185">Reference proteome</keyword>
<feature type="domain" description="ABC transmembrane type-1" evidence="8">
    <location>
        <begin position="92"/>
        <end position="295"/>
    </location>
</feature>
<protein>
    <submittedName>
        <fullName evidence="9">ABC transporter permease</fullName>
    </submittedName>
</protein>
<evidence type="ECO:0000256" key="4">
    <source>
        <dbReference type="ARBA" id="ARBA00022692"/>
    </source>
</evidence>
<evidence type="ECO:0000256" key="5">
    <source>
        <dbReference type="ARBA" id="ARBA00022989"/>
    </source>
</evidence>
<feature type="transmembrane region" description="Helical" evidence="7">
    <location>
        <begin position="245"/>
        <end position="267"/>
    </location>
</feature>
<dbReference type="Pfam" id="PF00528">
    <property type="entry name" value="BPD_transp_1"/>
    <property type="match status" value="1"/>
</dbReference>
<dbReference type="GO" id="GO:0005886">
    <property type="term" value="C:plasma membrane"/>
    <property type="evidence" value="ECO:0007669"/>
    <property type="project" value="UniProtKB-SubCell"/>
</dbReference>
<dbReference type="EMBL" id="JAJOMB010000014">
    <property type="protein sequence ID" value="MCD5313928.1"/>
    <property type="molecule type" value="Genomic_DNA"/>
</dbReference>
<evidence type="ECO:0000256" key="6">
    <source>
        <dbReference type="ARBA" id="ARBA00023136"/>
    </source>
</evidence>
<dbReference type="Pfam" id="PF19300">
    <property type="entry name" value="BPD_transp_1_N"/>
    <property type="match status" value="1"/>
</dbReference>
<evidence type="ECO:0000256" key="3">
    <source>
        <dbReference type="ARBA" id="ARBA00022475"/>
    </source>
</evidence>
<proteinExistence type="inferred from homology"/>
<sequence length="309" mass="31670">MLLRPLLRAALLLLISSLLVFLAAAALPGDAVEVRSGGRASAEQLAALRAEAGLDRPVLVRWADWLTGLLTGDLGRSLVTGREVADLVTGRLWVSSALVLGSLLVVVPLTAVLAWAGARGPAALRSIVSAGSTAVAALPQVVVAVVLVAIFSVALDLVPPVSLLPAQAPWTRPDLLFLPVLTLALPTAAYTAALLRGALEDATGLPHVKDARVRGLPRRTILARYLVPAVAPTAVRSFAVVTGSLIAGTTLVESVFGMAGLGELLVTSVGSRDAPVVQAVAMLVALAVVLGLWLADVVAVLTDPRGSHA</sequence>
<gene>
    <name evidence="9" type="ORF">LR394_23750</name>
</gene>
<dbReference type="InterPro" id="IPR045621">
    <property type="entry name" value="BPD_transp_1_N"/>
</dbReference>
<comment type="caution">
    <text evidence="9">The sequence shown here is derived from an EMBL/GenBank/DDBJ whole genome shotgun (WGS) entry which is preliminary data.</text>
</comment>
<dbReference type="RefSeq" id="WP_231445956.1">
    <property type="nucleotide sequence ID" value="NZ_JAJOMB010000014.1"/>
</dbReference>
<reference evidence="9" key="1">
    <citation type="submission" date="2021-11" db="EMBL/GenBank/DDBJ databases">
        <title>Streptomyces corallinus and Kineosporia corallina sp. nov., two new coral-derived marine actinobacteria.</title>
        <authorList>
            <person name="Buangrab K."/>
            <person name="Sutthacheep M."/>
            <person name="Yeemin T."/>
            <person name="Harunari E."/>
            <person name="Igarashi Y."/>
            <person name="Sripreechasak P."/>
            <person name="Kanchanasin P."/>
            <person name="Tanasupawat S."/>
            <person name="Phongsopitanun W."/>
        </authorList>
    </citation>
    <scope>NUCLEOTIDE SEQUENCE</scope>
    <source>
        <strain evidence="9">JCM 31032</strain>
    </source>
</reference>
<feature type="transmembrane region" description="Helical" evidence="7">
    <location>
        <begin position="175"/>
        <end position="199"/>
    </location>
</feature>
<feature type="transmembrane region" description="Helical" evidence="7">
    <location>
        <begin position="279"/>
        <end position="301"/>
    </location>
</feature>
<keyword evidence="2 7" id="KW-0813">Transport</keyword>
<dbReference type="Proteomes" id="UP001138997">
    <property type="component" value="Unassembled WGS sequence"/>
</dbReference>
<dbReference type="PANTHER" id="PTHR43163:SF3">
    <property type="entry name" value="PEPTIDE ABC TRANSPORTER PERMEASE PROTEIN"/>
    <property type="match status" value="1"/>
</dbReference>
<evidence type="ECO:0000256" key="7">
    <source>
        <dbReference type="RuleBase" id="RU363032"/>
    </source>
</evidence>
<evidence type="ECO:0000313" key="9">
    <source>
        <dbReference type="EMBL" id="MCD5313928.1"/>
    </source>
</evidence>
<evidence type="ECO:0000313" key="10">
    <source>
        <dbReference type="Proteomes" id="UP001138997"/>
    </source>
</evidence>
<dbReference type="PANTHER" id="PTHR43163">
    <property type="entry name" value="DIPEPTIDE TRANSPORT SYSTEM PERMEASE PROTEIN DPPB-RELATED"/>
    <property type="match status" value="1"/>
</dbReference>
<dbReference type="PROSITE" id="PS50928">
    <property type="entry name" value="ABC_TM1"/>
    <property type="match status" value="1"/>
</dbReference>
<keyword evidence="6 7" id="KW-0472">Membrane</keyword>
<dbReference type="InterPro" id="IPR000515">
    <property type="entry name" value="MetI-like"/>
</dbReference>
<dbReference type="InterPro" id="IPR035906">
    <property type="entry name" value="MetI-like_sf"/>
</dbReference>
<evidence type="ECO:0000256" key="1">
    <source>
        <dbReference type="ARBA" id="ARBA00004651"/>
    </source>
</evidence>
<feature type="transmembrane region" description="Helical" evidence="7">
    <location>
        <begin position="127"/>
        <end position="155"/>
    </location>
</feature>
<name>A0A9X1NGW4_9ACTN</name>
<keyword evidence="4 7" id="KW-0812">Transmembrane</keyword>
<evidence type="ECO:0000256" key="2">
    <source>
        <dbReference type="ARBA" id="ARBA00022448"/>
    </source>
</evidence>
<dbReference type="SUPFAM" id="SSF161098">
    <property type="entry name" value="MetI-like"/>
    <property type="match status" value="1"/>
</dbReference>
<comment type="subcellular location">
    <subcellularLocation>
        <location evidence="1 7">Cell membrane</location>
        <topology evidence="1 7">Multi-pass membrane protein</topology>
    </subcellularLocation>
</comment>
<keyword evidence="3" id="KW-1003">Cell membrane</keyword>
<dbReference type="Gene3D" id="1.10.3720.10">
    <property type="entry name" value="MetI-like"/>
    <property type="match status" value="1"/>
</dbReference>
<dbReference type="GO" id="GO:0055085">
    <property type="term" value="P:transmembrane transport"/>
    <property type="evidence" value="ECO:0007669"/>
    <property type="project" value="InterPro"/>
</dbReference>
<accession>A0A9X1NGW4</accession>
<dbReference type="AlphaFoldDB" id="A0A9X1NGW4"/>
<evidence type="ECO:0000259" key="8">
    <source>
        <dbReference type="PROSITE" id="PS50928"/>
    </source>
</evidence>
<feature type="transmembrane region" description="Helical" evidence="7">
    <location>
        <begin position="92"/>
        <end position="115"/>
    </location>
</feature>